<dbReference type="EMBL" id="BAAALS010000016">
    <property type="protein sequence ID" value="GAA1760768.1"/>
    <property type="molecule type" value="Genomic_DNA"/>
</dbReference>
<comment type="caution">
    <text evidence="2">The sequence shown here is derived from an EMBL/GenBank/DDBJ whole genome shotgun (WGS) entry which is preliminary data.</text>
</comment>
<sequence>MVFIQRETAAQAGAVRDVTAAAFARPEAPGAVPEAVLVDELRATDAWLPALSLVAVVNSDVVGHVVCTRASLAGAPVLGLGPLSVHPDHQRRGVGSALVHAVLGAADALDEPIVVLLGNPDYYGRFGFRLAGEYGIMPPVPGWAPHFQARTLSAYTADLRGEFAYAEPFSRV</sequence>
<proteinExistence type="predicted"/>
<dbReference type="SUPFAM" id="SSF55729">
    <property type="entry name" value="Acyl-CoA N-acyltransferases (Nat)"/>
    <property type="match status" value="1"/>
</dbReference>
<keyword evidence="3" id="KW-1185">Reference proteome</keyword>
<evidence type="ECO:0000259" key="1">
    <source>
        <dbReference type="PROSITE" id="PS51186"/>
    </source>
</evidence>
<dbReference type="Proteomes" id="UP001500655">
    <property type="component" value="Unassembled WGS sequence"/>
</dbReference>
<evidence type="ECO:0000313" key="2">
    <source>
        <dbReference type="EMBL" id="GAA1760768.1"/>
    </source>
</evidence>
<dbReference type="InterPro" id="IPR016181">
    <property type="entry name" value="Acyl_CoA_acyltransferase"/>
</dbReference>
<dbReference type="Gene3D" id="3.40.630.30">
    <property type="match status" value="1"/>
</dbReference>
<organism evidence="2 3">
    <name type="scientific">Luedemannella helvata</name>
    <dbReference type="NCBI Taxonomy" id="349315"/>
    <lineage>
        <taxon>Bacteria</taxon>
        <taxon>Bacillati</taxon>
        <taxon>Actinomycetota</taxon>
        <taxon>Actinomycetes</taxon>
        <taxon>Micromonosporales</taxon>
        <taxon>Micromonosporaceae</taxon>
        <taxon>Luedemannella</taxon>
    </lineage>
</organism>
<dbReference type="CDD" id="cd04301">
    <property type="entry name" value="NAT_SF"/>
    <property type="match status" value="1"/>
</dbReference>
<dbReference type="RefSeq" id="WP_344082847.1">
    <property type="nucleotide sequence ID" value="NZ_BAAALS010000016.1"/>
</dbReference>
<protein>
    <submittedName>
        <fullName evidence="2">N-acetyltransferase</fullName>
    </submittedName>
</protein>
<evidence type="ECO:0000313" key="3">
    <source>
        <dbReference type="Proteomes" id="UP001500655"/>
    </source>
</evidence>
<gene>
    <name evidence="2" type="ORF">GCM10009681_34970</name>
</gene>
<accession>A0ABN2KN93</accession>
<dbReference type="InterPro" id="IPR000182">
    <property type="entry name" value="GNAT_dom"/>
</dbReference>
<feature type="domain" description="N-acetyltransferase" evidence="1">
    <location>
        <begin position="2"/>
        <end position="158"/>
    </location>
</feature>
<dbReference type="PROSITE" id="PS51186">
    <property type="entry name" value="GNAT"/>
    <property type="match status" value="1"/>
</dbReference>
<name>A0ABN2KN93_9ACTN</name>
<dbReference type="Pfam" id="PF13508">
    <property type="entry name" value="Acetyltransf_7"/>
    <property type="match status" value="1"/>
</dbReference>
<reference evidence="2 3" key="1">
    <citation type="journal article" date="2019" name="Int. J. Syst. Evol. Microbiol.">
        <title>The Global Catalogue of Microorganisms (GCM) 10K type strain sequencing project: providing services to taxonomists for standard genome sequencing and annotation.</title>
        <authorList>
            <consortium name="The Broad Institute Genomics Platform"/>
            <consortium name="The Broad Institute Genome Sequencing Center for Infectious Disease"/>
            <person name="Wu L."/>
            <person name="Ma J."/>
        </authorList>
    </citation>
    <scope>NUCLEOTIDE SEQUENCE [LARGE SCALE GENOMIC DNA]</scope>
    <source>
        <strain evidence="2 3">JCM 13249</strain>
    </source>
</reference>